<evidence type="ECO:0008006" key="3">
    <source>
        <dbReference type="Google" id="ProtNLM"/>
    </source>
</evidence>
<evidence type="ECO:0000313" key="1">
    <source>
        <dbReference type="EMBL" id="TCL55018.1"/>
    </source>
</evidence>
<keyword evidence="2" id="KW-1185">Reference proteome</keyword>
<reference evidence="1 2" key="1">
    <citation type="submission" date="2019-03" db="EMBL/GenBank/DDBJ databases">
        <title>Genomic Encyclopedia of Type Strains, Phase IV (KMG-IV): sequencing the most valuable type-strain genomes for metagenomic binning, comparative biology and taxonomic classification.</title>
        <authorList>
            <person name="Goeker M."/>
        </authorList>
    </citation>
    <scope>NUCLEOTIDE SEQUENCE [LARGE SCALE GENOMIC DNA]</scope>
    <source>
        <strain evidence="1 2">DSM 100556</strain>
    </source>
</reference>
<gene>
    <name evidence="1" type="ORF">EDD76_11753</name>
</gene>
<dbReference type="STRING" id="1469948.GCA_000732725_03970"/>
<dbReference type="AlphaFoldDB" id="A0A4R1QMQ5"/>
<evidence type="ECO:0000313" key="2">
    <source>
        <dbReference type="Proteomes" id="UP000295718"/>
    </source>
</evidence>
<proteinExistence type="predicted"/>
<dbReference type="Proteomes" id="UP000295718">
    <property type="component" value="Unassembled WGS sequence"/>
</dbReference>
<dbReference type="SUPFAM" id="SSF53474">
    <property type="entry name" value="alpha/beta-Hydrolases"/>
    <property type="match status" value="1"/>
</dbReference>
<organism evidence="1 2">
    <name type="scientific">Kineothrix alysoides</name>
    <dbReference type="NCBI Taxonomy" id="1469948"/>
    <lineage>
        <taxon>Bacteria</taxon>
        <taxon>Bacillati</taxon>
        <taxon>Bacillota</taxon>
        <taxon>Clostridia</taxon>
        <taxon>Lachnospirales</taxon>
        <taxon>Lachnospiraceae</taxon>
        <taxon>Kineothrix</taxon>
    </lineage>
</organism>
<dbReference type="OrthoDB" id="5513277at2"/>
<dbReference type="RefSeq" id="WP_051869905.1">
    <property type="nucleotide sequence ID" value="NZ_JPNB01000003.1"/>
</dbReference>
<protein>
    <recommendedName>
        <fullName evidence="3">Alpha/beta hydrolase family protein</fullName>
    </recommendedName>
</protein>
<comment type="caution">
    <text evidence="1">The sequence shown here is derived from an EMBL/GenBank/DDBJ whole genome shotgun (WGS) entry which is preliminary data.</text>
</comment>
<dbReference type="InterPro" id="IPR029058">
    <property type="entry name" value="AB_hydrolase_fold"/>
</dbReference>
<dbReference type="EMBL" id="SLUO01000017">
    <property type="protein sequence ID" value="TCL55018.1"/>
    <property type="molecule type" value="Genomic_DNA"/>
</dbReference>
<dbReference type="Gene3D" id="3.40.50.1820">
    <property type="entry name" value="alpha/beta hydrolase"/>
    <property type="match status" value="1"/>
</dbReference>
<accession>A0A4R1QMQ5</accession>
<sequence length="106" mass="12219">MSIYKSKEGRRKSIELYDKQLSKLGFDNVKTKVNMPTNVEAKKLSEYSSPALIIASEKDCLFPAKRVLSRAKHILPNCRIYEIKDSGHMHILPKDIKTVIIDFLKR</sequence>
<name>A0A4R1QMQ5_9FIRM</name>